<evidence type="ECO:0000256" key="7">
    <source>
        <dbReference type="ARBA" id="ARBA00022982"/>
    </source>
</evidence>
<keyword evidence="11 14" id="KW-1015">Disulfide bond</keyword>
<organism evidence="16 17">
    <name type="scientific">Noviherbaspirillum saxi</name>
    <dbReference type="NCBI Taxonomy" id="2320863"/>
    <lineage>
        <taxon>Bacteria</taxon>
        <taxon>Pseudomonadati</taxon>
        <taxon>Pseudomonadota</taxon>
        <taxon>Betaproteobacteria</taxon>
        <taxon>Burkholderiales</taxon>
        <taxon>Oxalobacteraceae</taxon>
        <taxon>Noviherbaspirillum</taxon>
    </lineage>
</organism>
<keyword evidence="12 14" id="KW-0143">Chaperone</keyword>
<dbReference type="HAMAP" id="MF_00286">
    <property type="entry name" value="DsbB"/>
    <property type="match status" value="1"/>
</dbReference>
<keyword evidence="5" id="KW-0997">Cell inner membrane</keyword>
<keyword evidence="4 14" id="KW-1003">Cell membrane</keyword>
<reference evidence="17" key="1">
    <citation type="submission" date="2018-09" db="EMBL/GenBank/DDBJ databases">
        <authorList>
            <person name="Zhu H."/>
        </authorList>
    </citation>
    <scope>NUCLEOTIDE SEQUENCE [LARGE SCALE GENOMIC DNA]</scope>
    <source>
        <strain evidence="17">K1R23-30</strain>
    </source>
</reference>
<dbReference type="GO" id="GO:0015035">
    <property type="term" value="F:protein-disulfide reductase activity"/>
    <property type="evidence" value="ECO:0007669"/>
    <property type="project" value="UniProtKB-UniRule"/>
</dbReference>
<evidence type="ECO:0000313" key="16">
    <source>
        <dbReference type="EMBL" id="RJF99643.1"/>
    </source>
</evidence>
<evidence type="ECO:0000256" key="14">
    <source>
        <dbReference type="HAMAP-Rule" id="MF_00286"/>
    </source>
</evidence>
<feature type="topological domain" description="Periplasmic" evidence="14">
    <location>
        <begin position="82"/>
        <end position="136"/>
    </location>
</feature>
<feature type="topological domain" description="Cytoplasmic" evidence="14">
    <location>
        <begin position="1"/>
        <end position="7"/>
    </location>
</feature>
<evidence type="ECO:0000256" key="10">
    <source>
        <dbReference type="ARBA" id="ARBA00023136"/>
    </source>
</evidence>
<evidence type="ECO:0000256" key="6">
    <source>
        <dbReference type="ARBA" id="ARBA00022692"/>
    </source>
</evidence>
<keyword evidence="3 14" id="KW-0813">Transport</keyword>
<keyword evidence="6 14" id="KW-0812">Transmembrane</keyword>
<name>A0A3A3FV63_9BURK</name>
<accession>A0A3A3FV63</accession>
<dbReference type="GO" id="GO:0009055">
    <property type="term" value="F:electron transfer activity"/>
    <property type="evidence" value="ECO:0007669"/>
    <property type="project" value="UniProtKB-UniRule"/>
</dbReference>
<evidence type="ECO:0000256" key="1">
    <source>
        <dbReference type="ARBA" id="ARBA00004429"/>
    </source>
</evidence>
<keyword evidence="9 14" id="KW-0560">Oxidoreductase</keyword>
<evidence type="ECO:0000256" key="9">
    <source>
        <dbReference type="ARBA" id="ARBA00023002"/>
    </source>
</evidence>
<keyword evidence="17" id="KW-1185">Reference proteome</keyword>
<dbReference type="GO" id="GO:0006457">
    <property type="term" value="P:protein folding"/>
    <property type="evidence" value="ECO:0007669"/>
    <property type="project" value="InterPro"/>
</dbReference>
<dbReference type="AlphaFoldDB" id="A0A3A3FV63"/>
<dbReference type="NCBIfam" id="NF002552">
    <property type="entry name" value="PRK02110.1"/>
    <property type="match status" value="1"/>
</dbReference>
<evidence type="ECO:0000256" key="12">
    <source>
        <dbReference type="ARBA" id="ARBA00023186"/>
    </source>
</evidence>
<dbReference type="PANTHER" id="PTHR36570">
    <property type="entry name" value="DISULFIDE BOND FORMATION PROTEIN B"/>
    <property type="match status" value="1"/>
</dbReference>
<evidence type="ECO:0000256" key="8">
    <source>
        <dbReference type="ARBA" id="ARBA00022989"/>
    </source>
</evidence>
<feature type="disulfide bond" description="Redox-active" evidence="14">
    <location>
        <begin position="34"/>
        <end position="37"/>
    </location>
</feature>
<dbReference type="Proteomes" id="UP000265955">
    <property type="component" value="Unassembled WGS sequence"/>
</dbReference>
<dbReference type="RefSeq" id="WP_119769579.1">
    <property type="nucleotide sequence ID" value="NZ_QYUO01000001.1"/>
</dbReference>
<gene>
    <name evidence="14" type="primary">dsbB</name>
    <name evidence="16" type="ORF">D3871_14785</name>
</gene>
<feature type="transmembrane region" description="Helical" evidence="15">
    <location>
        <begin position="38"/>
        <end position="57"/>
    </location>
</feature>
<comment type="function">
    <text evidence="14">Required for disulfide bond formation in some periplasmic proteins. Acts by oxidizing the DsbA protein.</text>
</comment>
<keyword evidence="10 14" id="KW-0472">Membrane</keyword>
<feature type="transmembrane region" description="Helical" evidence="15">
    <location>
        <begin position="64"/>
        <end position="85"/>
    </location>
</feature>
<comment type="caution">
    <text evidence="16">The sequence shown here is derived from an EMBL/GenBank/DDBJ whole genome shotgun (WGS) entry which is preliminary data.</text>
</comment>
<dbReference type="PANTHER" id="PTHR36570:SF3">
    <property type="entry name" value="DISULFIDE BOND FORMATION PROTEIN B"/>
    <property type="match status" value="1"/>
</dbReference>
<dbReference type="InterPro" id="IPR050183">
    <property type="entry name" value="DsbB"/>
</dbReference>
<protein>
    <recommendedName>
        <fullName evidence="14">Disulfide bond formation protein B</fullName>
    </recommendedName>
    <alternativeName>
        <fullName evidence="14">Disulfide oxidoreductase</fullName>
    </alternativeName>
</protein>
<feature type="topological domain" description="Periplasmic" evidence="14">
    <location>
        <begin position="25"/>
        <end position="42"/>
    </location>
</feature>
<evidence type="ECO:0000256" key="13">
    <source>
        <dbReference type="ARBA" id="ARBA00023284"/>
    </source>
</evidence>
<evidence type="ECO:0000313" key="17">
    <source>
        <dbReference type="Proteomes" id="UP000265955"/>
    </source>
</evidence>
<comment type="caution">
    <text evidence="14">Lacks conserved residue(s) required for the propagation of feature annotation.</text>
</comment>
<feature type="transmembrane region" description="Helical" evidence="15">
    <location>
        <begin position="134"/>
        <end position="154"/>
    </location>
</feature>
<feature type="topological domain" description="Cytoplasmic" evidence="14">
    <location>
        <begin position="156"/>
        <end position="158"/>
    </location>
</feature>
<evidence type="ECO:0000256" key="3">
    <source>
        <dbReference type="ARBA" id="ARBA00022448"/>
    </source>
</evidence>
<dbReference type="InterPro" id="IPR023380">
    <property type="entry name" value="DsbB-like_sf"/>
</dbReference>
<comment type="similarity">
    <text evidence="2 14">Belongs to the DsbB family.</text>
</comment>
<evidence type="ECO:0000256" key="15">
    <source>
        <dbReference type="SAM" id="Phobius"/>
    </source>
</evidence>
<keyword evidence="8 14" id="KW-1133">Transmembrane helix</keyword>
<dbReference type="Gene3D" id="1.20.1550.10">
    <property type="entry name" value="DsbB-like"/>
    <property type="match status" value="1"/>
</dbReference>
<dbReference type="SUPFAM" id="SSF158442">
    <property type="entry name" value="DsbB-like"/>
    <property type="match status" value="1"/>
</dbReference>
<evidence type="ECO:0000256" key="2">
    <source>
        <dbReference type="ARBA" id="ARBA00008823"/>
    </source>
</evidence>
<sequence>MKTSKSLLLAVGILCFALVGFALYLQHVKEMLPCPLCVLQRYAFVAVGLLCLVFAALPAAAARVGAGLAALAALVGGGIAGWHLWVKAHPNVSCGIDPLETSLNKIFTAELMPFLFKADGLCATEYAPIIGLSIPQWSLIWFGIFALLLARAALRRSR</sequence>
<comment type="subcellular location">
    <subcellularLocation>
        <location evidence="1">Cell inner membrane</location>
        <topology evidence="1">Multi-pass membrane protein</topology>
    </subcellularLocation>
    <subcellularLocation>
        <location evidence="14">Cell membrane</location>
        <topology evidence="14">Multi-pass membrane protein</topology>
    </subcellularLocation>
</comment>
<dbReference type="InterPro" id="IPR022920">
    <property type="entry name" value="Disulphide_bond_form_DsbB"/>
</dbReference>
<dbReference type="GO" id="GO:0005886">
    <property type="term" value="C:plasma membrane"/>
    <property type="evidence" value="ECO:0007669"/>
    <property type="project" value="UniProtKB-SubCell"/>
</dbReference>
<proteinExistence type="inferred from homology"/>
<dbReference type="OrthoDB" id="3711263at2"/>
<dbReference type="EMBL" id="QYUO01000001">
    <property type="protein sequence ID" value="RJF99643.1"/>
    <property type="molecule type" value="Genomic_DNA"/>
</dbReference>
<dbReference type="InterPro" id="IPR003752">
    <property type="entry name" value="DiS_bond_form_DsbB/BdbC"/>
</dbReference>
<evidence type="ECO:0000256" key="11">
    <source>
        <dbReference type="ARBA" id="ARBA00023157"/>
    </source>
</evidence>
<dbReference type="Pfam" id="PF02600">
    <property type="entry name" value="DsbB"/>
    <property type="match status" value="1"/>
</dbReference>
<keyword evidence="13 14" id="KW-0676">Redox-active center</keyword>
<evidence type="ECO:0000256" key="5">
    <source>
        <dbReference type="ARBA" id="ARBA00022519"/>
    </source>
</evidence>
<evidence type="ECO:0000256" key="4">
    <source>
        <dbReference type="ARBA" id="ARBA00022475"/>
    </source>
</evidence>
<keyword evidence="7 14" id="KW-0249">Electron transport</keyword>